<feature type="transmembrane region" description="Helical" evidence="20">
    <location>
        <begin position="44"/>
        <end position="63"/>
    </location>
</feature>
<keyword evidence="8" id="KW-0418">Kinase</keyword>
<evidence type="ECO:0000256" key="2">
    <source>
        <dbReference type="ARBA" id="ARBA00008883"/>
    </source>
</evidence>
<dbReference type="InterPro" id="IPR027417">
    <property type="entry name" value="P-loop_NTPase"/>
</dbReference>
<dbReference type="Pfam" id="PF23607">
    <property type="entry name" value="WZC_N"/>
    <property type="match status" value="1"/>
</dbReference>
<feature type="coiled-coil region" evidence="18">
    <location>
        <begin position="303"/>
        <end position="330"/>
    </location>
</feature>
<feature type="domain" description="AAA" evidence="22">
    <location>
        <begin position="559"/>
        <end position="679"/>
    </location>
</feature>
<keyword evidence="13" id="KW-0270">Exopolysaccharide synthesis</keyword>
<keyword evidence="12" id="KW-0829">Tyrosine-protein kinase</keyword>
<dbReference type="GO" id="GO:0004713">
    <property type="term" value="F:protein tyrosine kinase activity"/>
    <property type="evidence" value="ECO:0007669"/>
    <property type="project" value="UniProtKB-KW"/>
</dbReference>
<dbReference type="InterPro" id="IPR005702">
    <property type="entry name" value="Wzc-like_C"/>
</dbReference>
<dbReference type="SUPFAM" id="SSF52540">
    <property type="entry name" value="P-loop containing nucleoside triphosphate hydrolases"/>
    <property type="match status" value="1"/>
</dbReference>
<feature type="domain" description="Tyrosine-protein kinase G-rich" evidence="23">
    <location>
        <begin position="402"/>
        <end position="482"/>
    </location>
</feature>
<evidence type="ECO:0000256" key="11">
    <source>
        <dbReference type="ARBA" id="ARBA00023136"/>
    </source>
</evidence>
<dbReference type="Pfam" id="PF02706">
    <property type="entry name" value="Wzz"/>
    <property type="match status" value="1"/>
</dbReference>
<keyword evidence="10 20" id="KW-1133">Transmembrane helix</keyword>
<evidence type="ECO:0000256" key="12">
    <source>
        <dbReference type="ARBA" id="ARBA00023137"/>
    </source>
</evidence>
<dbReference type="GO" id="GO:0005886">
    <property type="term" value="C:plasma membrane"/>
    <property type="evidence" value="ECO:0007669"/>
    <property type="project" value="UniProtKB-SubCell"/>
</dbReference>
<evidence type="ECO:0000256" key="8">
    <source>
        <dbReference type="ARBA" id="ARBA00022777"/>
    </source>
</evidence>
<evidence type="ECO:0000259" key="21">
    <source>
        <dbReference type="Pfam" id="PF02706"/>
    </source>
</evidence>
<comment type="subcellular location">
    <subcellularLocation>
        <location evidence="1">Cell inner membrane</location>
        <topology evidence="1">Multi-pass membrane protein</topology>
    </subcellularLocation>
</comment>
<accession>A0A157ZXR4</accession>
<keyword evidence="6 20" id="KW-0812">Transmembrane</keyword>
<dbReference type="InterPro" id="IPR025669">
    <property type="entry name" value="AAA_dom"/>
</dbReference>
<gene>
    <name evidence="24" type="ORF">AWB80_01424</name>
</gene>
<dbReference type="AlphaFoldDB" id="A0A157ZXR4"/>
<evidence type="ECO:0000256" key="10">
    <source>
        <dbReference type="ARBA" id="ARBA00022989"/>
    </source>
</evidence>
<dbReference type="STRING" id="1777141.AWB80_01424"/>
<evidence type="ECO:0000259" key="23">
    <source>
        <dbReference type="Pfam" id="PF13807"/>
    </source>
</evidence>
<evidence type="ECO:0000256" key="19">
    <source>
        <dbReference type="SAM" id="MobiDB-lite"/>
    </source>
</evidence>
<evidence type="ECO:0000256" key="4">
    <source>
        <dbReference type="ARBA" id="ARBA00022519"/>
    </source>
</evidence>
<evidence type="ECO:0000256" key="15">
    <source>
        <dbReference type="ARBA" id="ARBA00054296"/>
    </source>
</evidence>
<dbReference type="InterPro" id="IPR032807">
    <property type="entry name" value="GNVR"/>
</dbReference>
<dbReference type="CDD" id="cd05387">
    <property type="entry name" value="BY-kinase"/>
    <property type="match status" value="1"/>
</dbReference>
<dbReference type="PANTHER" id="PTHR32309:SF32">
    <property type="entry name" value="TYROSINE-PROTEIN KINASE ETK-RELATED"/>
    <property type="match status" value="1"/>
</dbReference>
<dbReference type="InterPro" id="IPR003856">
    <property type="entry name" value="LPS_length_determ_N"/>
</dbReference>
<evidence type="ECO:0000256" key="14">
    <source>
        <dbReference type="ARBA" id="ARBA00053015"/>
    </source>
</evidence>
<dbReference type="InterPro" id="IPR050445">
    <property type="entry name" value="Bact_polysacc_biosynth/exp"/>
</dbReference>
<dbReference type="NCBIfam" id="TIGR01007">
    <property type="entry name" value="eps_fam"/>
    <property type="match status" value="1"/>
</dbReference>
<keyword evidence="7" id="KW-0547">Nucleotide-binding</keyword>
<comment type="catalytic activity">
    <reaction evidence="14">
        <text>L-tyrosyl-[protein] + ATP = O-phospho-L-tyrosyl-[protein] + ADP + H(+)</text>
        <dbReference type="Rhea" id="RHEA:10596"/>
        <dbReference type="Rhea" id="RHEA-COMP:10136"/>
        <dbReference type="Rhea" id="RHEA-COMP:20101"/>
        <dbReference type="ChEBI" id="CHEBI:15378"/>
        <dbReference type="ChEBI" id="CHEBI:30616"/>
        <dbReference type="ChEBI" id="CHEBI:46858"/>
        <dbReference type="ChEBI" id="CHEBI:61978"/>
        <dbReference type="ChEBI" id="CHEBI:456216"/>
    </reaction>
</comment>
<dbReference type="Pfam" id="PF13614">
    <property type="entry name" value="AAA_31"/>
    <property type="match status" value="1"/>
</dbReference>
<dbReference type="Proteomes" id="UP000054911">
    <property type="component" value="Unassembled WGS sequence"/>
</dbReference>
<dbReference type="FunFam" id="3.40.50.300:FF:000527">
    <property type="entry name" value="Tyrosine-protein kinase etk"/>
    <property type="match status" value="1"/>
</dbReference>
<dbReference type="PANTHER" id="PTHR32309">
    <property type="entry name" value="TYROSINE-PROTEIN KINASE"/>
    <property type="match status" value="1"/>
</dbReference>
<comment type="function">
    <text evidence="15">Probably involved in polymerization and/or export of exopolysaccharide EPS I which functions as a virulence factor. May be involved in an ATP-dependent process in the pathway for EPS I production, possibly export of the trimeric repeat units across the inner membrane or their polymerization.</text>
</comment>
<keyword evidence="3" id="KW-1003">Cell membrane</keyword>
<dbReference type="GO" id="GO:0005524">
    <property type="term" value="F:ATP binding"/>
    <property type="evidence" value="ECO:0007669"/>
    <property type="project" value="UniProtKB-KW"/>
</dbReference>
<evidence type="ECO:0000256" key="17">
    <source>
        <dbReference type="ARBA" id="ARBA00081049"/>
    </source>
</evidence>
<comment type="similarity">
    <text evidence="2">Belongs to the etk/wzc family.</text>
</comment>
<dbReference type="GO" id="GO:0000271">
    <property type="term" value="P:polysaccharide biosynthetic process"/>
    <property type="evidence" value="ECO:0007669"/>
    <property type="project" value="UniProtKB-KW"/>
</dbReference>
<evidence type="ECO:0000256" key="5">
    <source>
        <dbReference type="ARBA" id="ARBA00022679"/>
    </source>
</evidence>
<feature type="domain" description="Polysaccharide chain length determinant N-terminal" evidence="21">
    <location>
        <begin position="27"/>
        <end position="119"/>
    </location>
</feature>
<evidence type="ECO:0000256" key="7">
    <source>
        <dbReference type="ARBA" id="ARBA00022741"/>
    </source>
</evidence>
<proteinExistence type="inferred from homology"/>
<evidence type="ECO:0000313" key="25">
    <source>
        <dbReference type="Proteomes" id="UP000054911"/>
    </source>
</evidence>
<dbReference type="EMBL" id="FCOE02000004">
    <property type="protein sequence ID" value="SAK50342.1"/>
    <property type="molecule type" value="Genomic_DNA"/>
</dbReference>
<evidence type="ECO:0000256" key="6">
    <source>
        <dbReference type="ARBA" id="ARBA00022692"/>
    </source>
</evidence>
<evidence type="ECO:0000313" key="24">
    <source>
        <dbReference type="EMBL" id="SAK50342.1"/>
    </source>
</evidence>
<evidence type="ECO:0000256" key="3">
    <source>
        <dbReference type="ARBA" id="ARBA00022475"/>
    </source>
</evidence>
<keyword evidence="11 20" id="KW-0472">Membrane</keyword>
<organism evidence="24 25">
    <name type="scientific">Caballeronia pedi</name>
    <dbReference type="NCBI Taxonomy" id="1777141"/>
    <lineage>
        <taxon>Bacteria</taxon>
        <taxon>Pseudomonadati</taxon>
        <taxon>Pseudomonadota</taxon>
        <taxon>Betaproteobacteria</taxon>
        <taxon>Burkholderiales</taxon>
        <taxon>Burkholderiaceae</taxon>
        <taxon>Caballeronia</taxon>
    </lineage>
</organism>
<reference evidence="24" key="1">
    <citation type="submission" date="2016-01" db="EMBL/GenBank/DDBJ databases">
        <authorList>
            <person name="Peeters C."/>
        </authorList>
    </citation>
    <scope>NUCLEOTIDE SEQUENCE [LARGE SCALE GENOMIC DNA]</scope>
    <source>
        <strain evidence="24">LMG 29323</strain>
    </source>
</reference>
<dbReference type="GO" id="GO:0042802">
    <property type="term" value="F:identical protein binding"/>
    <property type="evidence" value="ECO:0007669"/>
    <property type="project" value="UniProtKB-ARBA"/>
</dbReference>
<dbReference type="Pfam" id="PF13807">
    <property type="entry name" value="GNVR"/>
    <property type="match status" value="1"/>
</dbReference>
<comment type="caution">
    <text evidence="24">The sequence shown here is derived from an EMBL/GenBank/DDBJ whole genome shotgun (WGS) entry which is preliminary data.</text>
</comment>
<protein>
    <recommendedName>
        <fullName evidence="16">Putative tyrosine-protein kinase EpsB</fullName>
    </recommendedName>
    <alternativeName>
        <fullName evidence="17">EPS I polysaccharide export protein EpsB</fullName>
    </alternativeName>
</protein>
<keyword evidence="25" id="KW-1185">Reference proteome</keyword>
<sequence>MDPHAGGTTMNDMILKPSAPEPAAGDDEIRLSEIVSVLRERRGLIAIVTACTLAAGSLYAFLWTPTYRADALIQVDDDSGTGTLNDKLGDLAALFQSKASADAEIELMRSRMVVGDAVSRLHLDIDARPHYVPLVGAPYVRYTAGDGLASAPLGLGSYAWGGERIGVSAFDVSPRLFDKTFTLIAGEGERYELQGPDGMTVLRGRVGETATAQGSDGPVKLLVTSLLARPGTRFDLKRASTQQTIADLQKALTISEKTKQSGIIGMSLDGPDAQRVTTTVNTIATLYVQRNVDRKSAQAQQMLAFLGDQLPQLRADLDRAEARYNAFRAKNGAVDLEEQSKLLLQMVVENRSKIIELQQQRVDLVQRYTAMHPSVVAIDARIGELQQQSGETEKQINTLPSVQQDAVRLLRDVKVSNDLYTSLLNSTQQLRVLKAGQLGNVRTVDYAVTPEKPVAPKKALALALSVALGLMAGCALALARRMFNRGLETPAEIEQALDLPVYAIISHSERQASLQTSRRRMTIKPQVLADVAPNDVAIEGLRSLRTALQFGVMKPRNNVIMVTGPRPGIGKSFVSANFATVLAAGGQRVLLIDGDMRRGDLNRMFALPRKPGLAELLNGTELDAVIHRDALPNLDVITGGAAPDLPAELLMRERFVRVLDELRARYDFVIIDSPPVLAVTDSGLIGRHAGATLLVARHGFHTAAELRQTSRQLASAGVQVDGVLLTDTPARGMAYGAFSQYASRTE</sequence>
<keyword evidence="9" id="KW-0067">ATP-binding</keyword>
<name>A0A157ZXR4_9BURK</name>
<evidence type="ECO:0000256" key="13">
    <source>
        <dbReference type="ARBA" id="ARBA00023169"/>
    </source>
</evidence>
<evidence type="ECO:0000256" key="20">
    <source>
        <dbReference type="SAM" id="Phobius"/>
    </source>
</evidence>
<evidence type="ECO:0000256" key="9">
    <source>
        <dbReference type="ARBA" id="ARBA00022840"/>
    </source>
</evidence>
<evidence type="ECO:0000259" key="22">
    <source>
        <dbReference type="Pfam" id="PF13614"/>
    </source>
</evidence>
<keyword evidence="4" id="KW-0997">Cell inner membrane</keyword>
<feature type="region of interest" description="Disordered" evidence="19">
    <location>
        <begin position="1"/>
        <end position="24"/>
    </location>
</feature>
<evidence type="ECO:0000256" key="16">
    <source>
        <dbReference type="ARBA" id="ARBA00067833"/>
    </source>
</evidence>
<evidence type="ECO:0000256" key="1">
    <source>
        <dbReference type="ARBA" id="ARBA00004429"/>
    </source>
</evidence>
<keyword evidence="5" id="KW-0808">Transferase</keyword>
<dbReference type="Gene3D" id="3.40.50.300">
    <property type="entry name" value="P-loop containing nucleotide triphosphate hydrolases"/>
    <property type="match status" value="1"/>
</dbReference>
<evidence type="ECO:0000256" key="18">
    <source>
        <dbReference type="SAM" id="Coils"/>
    </source>
</evidence>
<keyword evidence="18" id="KW-0175">Coiled coil</keyword>